<dbReference type="InterPro" id="IPR039128">
    <property type="entry name" value="TRIP4-like"/>
</dbReference>
<dbReference type="Gene3D" id="2.30.130.30">
    <property type="entry name" value="Hypothetical protein"/>
    <property type="match status" value="1"/>
</dbReference>
<sequence>MGESQVVLSMHQPWASLLVFGVKRIEGRTWDSQHRGRLWIHATAKVQREMPGAPSQEEVEELQAFYTQVHSLDGHVPSFPPAYPTGVLLGSVEVVDVLPLAAMEQWPGLPESCRLEATSPYCFLCQSPKRWVDACVALQGLRDPPGLRLFSWRDFGDVRAMLAPPPRGTEQQKQKPQEQRDAGGRKRGDGGGGEGSGGGGGGGRDTQAAAEGAGAPGGAGVEADPERRLRAVRKKLRQVSETEVG</sequence>
<feature type="region of interest" description="Disordered" evidence="1">
    <location>
        <begin position="160"/>
        <end position="245"/>
    </location>
</feature>
<accession>A0A2J7ZYQ6</accession>
<gene>
    <name evidence="3" type="ORF">TSOC_008345</name>
</gene>
<dbReference type="AlphaFoldDB" id="A0A2J7ZYQ6"/>
<dbReference type="OrthoDB" id="338816at2759"/>
<dbReference type="CDD" id="cd06554">
    <property type="entry name" value="ASCH_ASC-1_like"/>
    <property type="match status" value="1"/>
</dbReference>
<dbReference type="PANTHER" id="PTHR12963">
    <property type="entry name" value="THYROID RECEPTOR INTERACTING PROTEIN RELATED"/>
    <property type="match status" value="1"/>
</dbReference>
<protein>
    <submittedName>
        <fullName evidence="3">Activating signal cointegrator 1</fullName>
    </submittedName>
</protein>
<organism evidence="3 4">
    <name type="scientific">Tetrabaena socialis</name>
    <dbReference type="NCBI Taxonomy" id="47790"/>
    <lineage>
        <taxon>Eukaryota</taxon>
        <taxon>Viridiplantae</taxon>
        <taxon>Chlorophyta</taxon>
        <taxon>core chlorophytes</taxon>
        <taxon>Chlorophyceae</taxon>
        <taxon>CS clade</taxon>
        <taxon>Chlamydomonadales</taxon>
        <taxon>Tetrabaenaceae</taxon>
        <taxon>Tetrabaena</taxon>
    </lineage>
</organism>
<evidence type="ECO:0000313" key="3">
    <source>
        <dbReference type="EMBL" id="PNH05405.1"/>
    </source>
</evidence>
<dbReference type="SUPFAM" id="SSF88697">
    <property type="entry name" value="PUA domain-like"/>
    <property type="match status" value="1"/>
</dbReference>
<dbReference type="Proteomes" id="UP000236333">
    <property type="component" value="Unassembled WGS sequence"/>
</dbReference>
<name>A0A2J7ZYQ6_9CHLO</name>
<feature type="domain" description="ASCH" evidence="2">
    <location>
        <begin position="8"/>
        <end position="105"/>
    </location>
</feature>
<evidence type="ECO:0000313" key="4">
    <source>
        <dbReference type="Proteomes" id="UP000236333"/>
    </source>
</evidence>
<keyword evidence="4" id="KW-1185">Reference proteome</keyword>
<feature type="compositionally biased region" description="Basic and acidic residues" evidence="1">
    <location>
        <begin position="170"/>
        <end position="189"/>
    </location>
</feature>
<dbReference type="InterPro" id="IPR015947">
    <property type="entry name" value="PUA-like_sf"/>
</dbReference>
<comment type="caution">
    <text evidence="3">The sequence shown here is derived from an EMBL/GenBank/DDBJ whole genome shotgun (WGS) entry which is preliminary data.</text>
</comment>
<proteinExistence type="predicted"/>
<dbReference type="PANTHER" id="PTHR12963:SF0">
    <property type="entry name" value="EXPRESSED PROTEIN"/>
    <property type="match status" value="1"/>
</dbReference>
<reference evidence="3 4" key="1">
    <citation type="journal article" date="2017" name="Mol. Biol. Evol.">
        <title>The 4-celled Tetrabaena socialis nuclear genome reveals the essential components for genetic control of cell number at the origin of multicellularity in the volvocine lineage.</title>
        <authorList>
            <person name="Featherston J."/>
            <person name="Arakaki Y."/>
            <person name="Hanschen E.R."/>
            <person name="Ferris P.J."/>
            <person name="Michod R.E."/>
            <person name="Olson B.J.S.C."/>
            <person name="Nozaki H."/>
            <person name="Durand P.M."/>
        </authorList>
    </citation>
    <scope>NUCLEOTIDE SEQUENCE [LARGE SCALE GENOMIC DNA]</scope>
    <source>
        <strain evidence="3 4">NIES-571</strain>
    </source>
</reference>
<dbReference type="InterPro" id="IPR007374">
    <property type="entry name" value="ASCH_domain"/>
</dbReference>
<evidence type="ECO:0000259" key="2">
    <source>
        <dbReference type="Pfam" id="PF04266"/>
    </source>
</evidence>
<feature type="compositionally biased region" description="Gly residues" evidence="1">
    <location>
        <begin position="190"/>
        <end position="204"/>
    </location>
</feature>
<dbReference type="EMBL" id="PGGS01000308">
    <property type="protein sequence ID" value="PNH05405.1"/>
    <property type="molecule type" value="Genomic_DNA"/>
</dbReference>
<evidence type="ECO:0000256" key="1">
    <source>
        <dbReference type="SAM" id="MobiDB-lite"/>
    </source>
</evidence>
<dbReference type="Pfam" id="PF04266">
    <property type="entry name" value="ASCH"/>
    <property type="match status" value="1"/>
</dbReference>